<accession>A0A8H2ZG08</accession>
<feature type="domain" description="Enoyl reductase (ER)" evidence="1">
    <location>
        <begin position="14"/>
        <end position="369"/>
    </location>
</feature>
<dbReference type="Proteomes" id="UP000644660">
    <property type="component" value="Unassembled WGS sequence"/>
</dbReference>
<protein>
    <recommendedName>
        <fullName evidence="1">Enoyl reductase (ER) domain-containing protein</fullName>
    </recommendedName>
</protein>
<dbReference type="InterPro" id="IPR011032">
    <property type="entry name" value="GroES-like_sf"/>
</dbReference>
<dbReference type="Pfam" id="PF00107">
    <property type="entry name" value="ADH_zinc_N"/>
    <property type="match status" value="1"/>
</dbReference>
<dbReference type="SMART" id="SM00829">
    <property type="entry name" value="PKS_ER"/>
    <property type="match status" value="1"/>
</dbReference>
<evidence type="ECO:0000259" key="1">
    <source>
        <dbReference type="SMART" id="SM00829"/>
    </source>
</evidence>
<gene>
    <name evidence="2" type="ORF">KABA2_01S10604</name>
</gene>
<dbReference type="InterPro" id="IPR020843">
    <property type="entry name" value="ER"/>
</dbReference>
<organism evidence="2 3">
    <name type="scientific">Maudiozyma barnettii</name>
    <dbReference type="NCBI Taxonomy" id="61262"/>
    <lineage>
        <taxon>Eukaryota</taxon>
        <taxon>Fungi</taxon>
        <taxon>Dikarya</taxon>
        <taxon>Ascomycota</taxon>
        <taxon>Saccharomycotina</taxon>
        <taxon>Saccharomycetes</taxon>
        <taxon>Saccharomycetales</taxon>
        <taxon>Saccharomycetaceae</taxon>
        <taxon>Maudiozyma</taxon>
    </lineage>
</organism>
<dbReference type="InterPro" id="IPR036291">
    <property type="entry name" value="NAD(P)-bd_dom_sf"/>
</dbReference>
<dbReference type="InterPro" id="IPR047122">
    <property type="entry name" value="Trans-enoyl_RdTase-like"/>
</dbReference>
<dbReference type="Pfam" id="PF08240">
    <property type="entry name" value="ADH_N"/>
    <property type="match status" value="1"/>
</dbReference>
<dbReference type="RefSeq" id="XP_041404343.1">
    <property type="nucleotide sequence ID" value="XM_041548409.1"/>
</dbReference>
<dbReference type="OrthoDB" id="9992527at2759"/>
<dbReference type="InterPro" id="IPR013154">
    <property type="entry name" value="ADH-like_N"/>
</dbReference>
<dbReference type="GeneID" id="64855429"/>
<dbReference type="SUPFAM" id="SSF50129">
    <property type="entry name" value="GroES-like"/>
    <property type="match status" value="1"/>
</dbReference>
<name>A0A8H2ZG08_9SACH</name>
<sequence>MSLPTTMKAVVIEGKAPVIKTVPLPNLPKGYLLIKPKAVAGNPTDWKHIEFGMGPQGSLLGCDIAGEIVKLADGVDSNEFHVGDSVYGFIHGASVRTPDNGAFAEYVALDSQLSFHTPADIHFSGKDNIPEGAIRTFEGAATIPCSWTTAGATLFYHFNKKYEWEATKPQEDAPVLIWGAATALGQPMIQLAKKYSCFSKIIAVASKSHEKQLKEYGADEVFDYHDTDVIQQIKAKYPNITTLLDCVSNEATLNQTYQCASEIGKATVMNYMGLTIDAIKPEFKRDNVAITSTVIYLSLGYDVPLFGNVLPKDDAYRAHVVEFIKKVNPHFLKGELHHIPVKVYKNGLDGAVQIIKDIQAGKTSGEKFVSVFN</sequence>
<comment type="caution">
    <text evidence="2">The sequence shown here is derived from an EMBL/GenBank/DDBJ whole genome shotgun (WGS) entry which is preliminary data.</text>
</comment>
<evidence type="ECO:0000313" key="3">
    <source>
        <dbReference type="Proteomes" id="UP000644660"/>
    </source>
</evidence>
<dbReference type="SUPFAM" id="SSF51735">
    <property type="entry name" value="NAD(P)-binding Rossmann-fold domains"/>
    <property type="match status" value="1"/>
</dbReference>
<dbReference type="AlphaFoldDB" id="A0A8H2ZG08"/>
<proteinExistence type="predicted"/>
<dbReference type="InterPro" id="IPR013149">
    <property type="entry name" value="ADH-like_C"/>
</dbReference>
<dbReference type="PANTHER" id="PTHR45348:SF2">
    <property type="entry name" value="ZINC-TYPE ALCOHOL DEHYDROGENASE-LIKE PROTEIN C2E1P3.01"/>
    <property type="match status" value="1"/>
</dbReference>
<evidence type="ECO:0000313" key="2">
    <source>
        <dbReference type="EMBL" id="CAB4252305.1"/>
    </source>
</evidence>
<keyword evidence="3" id="KW-1185">Reference proteome</keyword>
<dbReference type="GO" id="GO:0016651">
    <property type="term" value="F:oxidoreductase activity, acting on NAD(P)H"/>
    <property type="evidence" value="ECO:0007669"/>
    <property type="project" value="InterPro"/>
</dbReference>
<dbReference type="EMBL" id="CAEFZW010000001">
    <property type="protein sequence ID" value="CAB4252305.1"/>
    <property type="molecule type" value="Genomic_DNA"/>
</dbReference>
<dbReference type="PANTHER" id="PTHR45348">
    <property type="entry name" value="HYPOTHETICAL OXIDOREDUCTASE (EUROFUNG)"/>
    <property type="match status" value="1"/>
</dbReference>
<dbReference type="CDD" id="cd08249">
    <property type="entry name" value="enoyl_reductase_like"/>
    <property type="match status" value="1"/>
</dbReference>
<dbReference type="Gene3D" id="3.90.180.10">
    <property type="entry name" value="Medium-chain alcohol dehydrogenases, catalytic domain"/>
    <property type="match status" value="1"/>
</dbReference>
<reference evidence="2 3" key="1">
    <citation type="submission" date="2020-05" db="EMBL/GenBank/DDBJ databases">
        <authorList>
            <person name="Casaregola S."/>
            <person name="Devillers H."/>
            <person name="Grondin C."/>
        </authorList>
    </citation>
    <scope>NUCLEOTIDE SEQUENCE [LARGE SCALE GENOMIC DNA]</scope>
    <source>
        <strain evidence="2 3">CLIB 1767</strain>
    </source>
</reference>
<dbReference type="Gene3D" id="3.40.50.720">
    <property type="entry name" value="NAD(P)-binding Rossmann-like Domain"/>
    <property type="match status" value="1"/>
</dbReference>